<dbReference type="EMBL" id="JAHFYH010000126">
    <property type="protein sequence ID" value="KAH0211993.1"/>
    <property type="molecule type" value="Genomic_DNA"/>
</dbReference>
<proteinExistence type="predicted"/>
<sequence length="124" mass="13553">MSAAYQVSSHVSLLTDLRSTMISSLAKTRIDNLIDEVFNAAHERAHGVAATIWQSLVEDDFGAGGQAIRAEIASEISDRVAAQGEGMLNNNREIKNRITEVLMTKINDKVEEGLGMPLRAWASR</sequence>
<dbReference type="Proteomes" id="UP000767238">
    <property type="component" value="Unassembled WGS sequence"/>
</dbReference>
<feature type="non-terminal residue" evidence="1">
    <location>
        <position position="124"/>
    </location>
</feature>
<dbReference type="AlphaFoldDB" id="A0A9P8G6Q9"/>
<evidence type="ECO:0000313" key="1">
    <source>
        <dbReference type="EMBL" id="KAH0211993.1"/>
    </source>
</evidence>
<name>A0A9P8G6Q9_AURME</name>
<comment type="caution">
    <text evidence="1">The sequence shown here is derived from an EMBL/GenBank/DDBJ whole genome shotgun (WGS) entry which is preliminary data.</text>
</comment>
<gene>
    <name evidence="1" type="ORF">KCV03_g9514</name>
</gene>
<reference evidence="1" key="2">
    <citation type="submission" date="2021-08" db="EMBL/GenBank/DDBJ databases">
        <authorList>
            <person name="Gostincar C."/>
            <person name="Sun X."/>
            <person name="Song Z."/>
            <person name="Gunde-Cimerman N."/>
        </authorList>
    </citation>
    <scope>NUCLEOTIDE SEQUENCE</scope>
    <source>
        <strain evidence="1">EXF-8016</strain>
    </source>
</reference>
<reference evidence="1" key="1">
    <citation type="journal article" date="2021" name="J Fungi (Basel)">
        <title>Virulence traits and population genomics of the black yeast Aureobasidium melanogenum.</title>
        <authorList>
            <person name="Cernosa A."/>
            <person name="Sun X."/>
            <person name="Gostincar C."/>
            <person name="Fang C."/>
            <person name="Gunde-Cimerman N."/>
            <person name="Song Z."/>
        </authorList>
    </citation>
    <scope>NUCLEOTIDE SEQUENCE</scope>
    <source>
        <strain evidence="1">EXF-8016</strain>
    </source>
</reference>
<evidence type="ECO:0000313" key="2">
    <source>
        <dbReference type="Proteomes" id="UP000767238"/>
    </source>
</evidence>
<dbReference type="OrthoDB" id="3833957at2759"/>
<accession>A0A9P8G6Q9</accession>
<protein>
    <submittedName>
        <fullName evidence="1">Uncharacterized protein</fullName>
    </submittedName>
</protein>
<organism evidence="1 2">
    <name type="scientific">Aureobasidium melanogenum</name>
    <name type="common">Aureobasidium pullulans var. melanogenum</name>
    <dbReference type="NCBI Taxonomy" id="46634"/>
    <lineage>
        <taxon>Eukaryota</taxon>
        <taxon>Fungi</taxon>
        <taxon>Dikarya</taxon>
        <taxon>Ascomycota</taxon>
        <taxon>Pezizomycotina</taxon>
        <taxon>Dothideomycetes</taxon>
        <taxon>Dothideomycetidae</taxon>
        <taxon>Dothideales</taxon>
        <taxon>Saccotheciaceae</taxon>
        <taxon>Aureobasidium</taxon>
    </lineage>
</organism>